<comment type="caution">
    <text evidence="1">The sequence shown here is derived from an EMBL/GenBank/DDBJ whole genome shotgun (WGS) entry which is preliminary data.</text>
</comment>
<dbReference type="RefSeq" id="WP_106349281.1">
    <property type="nucleotide sequence ID" value="NZ_PVUE01000009.1"/>
</dbReference>
<reference evidence="1 2" key="1">
    <citation type="submission" date="2018-03" db="EMBL/GenBank/DDBJ databases">
        <title>Genomic Encyclopedia of Archaeal and Bacterial Type Strains, Phase II (KMG-II): from individual species to whole genera.</title>
        <authorList>
            <person name="Goeker M."/>
        </authorList>
    </citation>
    <scope>NUCLEOTIDE SEQUENCE [LARGE SCALE GENOMIC DNA]</scope>
    <source>
        <strain evidence="1 2">DSM 100065</strain>
    </source>
</reference>
<dbReference type="Proteomes" id="UP000237752">
    <property type="component" value="Unassembled WGS sequence"/>
</dbReference>
<dbReference type="EMBL" id="PVUE01000009">
    <property type="protein sequence ID" value="PRZ41523.1"/>
    <property type="molecule type" value="Genomic_DNA"/>
</dbReference>
<dbReference type="InterPro" id="IPR036661">
    <property type="entry name" value="Luciferase-like_sf"/>
</dbReference>
<dbReference type="AlphaFoldDB" id="A0A2T0ZYW5"/>
<keyword evidence="2" id="KW-1185">Reference proteome</keyword>
<evidence type="ECO:0000313" key="1">
    <source>
        <dbReference type="EMBL" id="PRZ41523.1"/>
    </source>
</evidence>
<evidence type="ECO:0000313" key="2">
    <source>
        <dbReference type="Proteomes" id="UP000237752"/>
    </source>
</evidence>
<dbReference type="Gene3D" id="3.20.20.30">
    <property type="entry name" value="Luciferase-like domain"/>
    <property type="match status" value="1"/>
</dbReference>
<organism evidence="1 2">
    <name type="scientific">Antricoccus suffuscus</name>
    <dbReference type="NCBI Taxonomy" id="1629062"/>
    <lineage>
        <taxon>Bacteria</taxon>
        <taxon>Bacillati</taxon>
        <taxon>Actinomycetota</taxon>
        <taxon>Actinomycetes</taxon>
        <taxon>Geodermatophilales</taxon>
        <taxon>Antricoccaceae</taxon>
        <taxon>Antricoccus</taxon>
    </lineage>
</organism>
<dbReference type="OrthoDB" id="4760590at2"/>
<dbReference type="GO" id="GO:0016705">
    <property type="term" value="F:oxidoreductase activity, acting on paired donors, with incorporation or reduction of molecular oxygen"/>
    <property type="evidence" value="ECO:0007669"/>
    <property type="project" value="InterPro"/>
</dbReference>
<dbReference type="SUPFAM" id="SSF51679">
    <property type="entry name" value="Bacterial luciferase-like"/>
    <property type="match status" value="1"/>
</dbReference>
<dbReference type="InterPro" id="IPR019922">
    <property type="entry name" value="Lucif-like_OxRdatse_MSMEG_4141"/>
</dbReference>
<name>A0A2T0ZYW5_9ACTN</name>
<proteinExistence type="predicted"/>
<dbReference type="NCBIfam" id="TIGR03620">
    <property type="entry name" value="F420_MSMEG_4141"/>
    <property type="match status" value="1"/>
</dbReference>
<gene>
    <name evidence="1" type="ORF">CLV47_10970</name>
</gene>
<sequence>MTTTPLGQFGIRLALGPGHLDRAAELESNGYSALWVAGGELASLDPLTEILRATTRAAVVPGIISLDAHSPDDVIQIYAESEEETRGRLMIGLGGPQQIARGALRALSEAADRLDAADPPVVTERRMLAALGPRKLELARQRFAGAITLLVTPEDTRRARALLGDSATLAVHQMLVADTDSDRARRAAREPLRFLTTVGGYAANFRRMGYADADIADLSDRLVDGLVAWGDDDSITARLRAHHDAGADHVVLSVLDSGRPGASPPAVARRLASMLMS</sequence>
<accession>A0A2T0ZYW5</accession>
<protein>
    <submittedName>
        <fullName evidence="1">Putative F420-dependent oxidoreductase</fullName>
    </submittedName>
</protein>